<comment type="caution">
    <text evidence="6">The sequence shown here is derived from an EMBL/GenBank/DDBJ whole genome shotgun (WGS) entry which is preliminary data.</text>
</comment>
<dbReference type="InterPro" id="IPR020843">
    <property type="entry name" value="ER"/>
</dbReference>
<comment type="cofactor">
    <cofactor evidence="4">
        <name>Zn(2+)</name>
        <dbReference type="ChEBI" id="CHEBI:29105"/>
    </cofactor>
</comment>
<dbReference type="InterPro" id="IPR036291">
    <property type="entry name" value="NAD(P)-bd_dom_sf"/>
</dbReference>
<keyword evidence="1 4" id="KW-0479">Metal-binding</keyword>
<dbReference type="Proteomes" id="UP000599578">
    <property type="component" value="Unassembled WGS sequence"/>
</dbReference>
<evidence type="ECO:0000313" key="6">
    <source>
        <dbReference type="EMBL" id="GGO76400.1"/>
    </source>
</evidence>
<dbReference type="PANTHER" id="PTHR43401:SF2">
    <property type="entry name" value="L-THREONINE 3-DEHYDROGENASE"/>
    <property type="match status" value="1"/>
</dbReference>
<feature type="domain" description="Enoyl reductase (ER)" evidence="5">
    <location>
        <begin position="12"/>
        <end position="324"/>
    </location>
</feature>
<organism evidence="6 7">
    <name type="scientific">Marinobacterium nitratireducens</name>
    <dbReference type="NCBI Taxonomy" id="518897"/>
    <lineage>
        <taxon>Bacteria</taxon>
        <taxon>Pseudomonadati</taxon>
        <taxon>Pseudomonadota</taxon>
        <taxon>Gammaproteobacteria</taxon>
        <taxon>Oceanospirillales</taxon>
        <taxon>Oceanospirillaceae</taxon>
        <taxon>Marinobacterium</taxon>
    </lineage>
</organism>
<dbReference type="AlphaFoldDB" id="A0A918DP44"/>
<sequence>MKGKVAVMTEPGRLEYQEYDLPQPGYGAVLLEVLRSNVCGSELHIWRGHHPVKKRGGIGHEMVGRVTALGEGVSTDSAGETLSVGDRVVATYFQTCLSCPQCMRGQYNLCDNAYEFFGLQPEDSPHFHTSFSTHIYIHPRQHIYKVHEAIPDSVAASANCALSQVYFGLDKIDLKYGETLVIQGAGGLGLMGVAVARERGARVIIIDSVKQRLEQAKSFGADVVINIDDYPEVTERQNLVKSLTAGEGADVGMEVAGVPAAFNEGVTGLVRRGGRYLVMGNLSPGRTIDFDPGLFTRRAIQVLPVDRYDGRYLFKALQFLENTMDKYPYEKLIDAEFDLCCVEEALDKSASRQVTRASIVIK</sequence>
<protein>
    <submittedName>
        <fullName evidence="6">Zinc-binding alcohol dehydrogenase</fullName>
    </submittedName>
</protein>
<dbReference type="Gene3D" id="3.90.180.10">
    <property type="entry name" value="Medium-chain alcohol dehydrogenases, catalytic domain"/>
    <property type="match status" value="1"/>
</dbReference>
<accession>A0A918DP44</accession>
<reference evidence="6 7" key="1">
    <citation type="journal article" date="2014" name="Int. J. Syst. Evol. Microbiol.">
        <title>Complete genome sequence of Corynebacterium casei LMG S-19264T (=DSM 44701T), isolated from a smear-ripened cheese.</title>
        <authorList>
            <consortium name="US DOE Joint Genome Institute (JGI-PGF)"/>
            <person name="Walter F."/>
            <person name="Albersmeier A."/>
            <person name="Kalinowski J."/>
            <person name="Ruckert C."/>
        </authorList>
    </citation>
    <scope>NUCLEOTIDE SEQUENCE [LARGE SCALE GENOMIC DNA]</scope>
    <source>
        <strain evidence="6 7">CGMCC 1.7286</strain>
    </source>
</reference>
<name>A0A918DP44_9GAMM</name>
<evidence type="ECO:0000256" key="2">
    <source>
        <dbReference type="ARBA" id="ARBA00022833"/>
    </source>
</evidence>
<dbReference type="Pfam" id="PF08240">
    <property type="entry name" value="ADH_N"/>
    <property type="match status" value="1"/>
</dbReference>
<evidence type="ECO:0000256" key="4">
    <source>
        <dbReference type="RuleBase" id="RU361277"/>
    </source>
</evidence>
<evidence type="ECO:0000256" key="1">
    <source>
        <dbReference type="ARBA" id="ARBA00022723"/>
    </source>
</evidence>
<gene>
    <name evidence="6" type="ORF">GCM10011348_03510</name>
</gene>
<keyword evidence="7" id="KW-1185">Reference proteome</keyword>
<dbReference type="SUPFAM" id="SSF51735">
    <property type="entry name" value="NAD(P)-binding Rossmann-fold domains"/>
    <property type="match status" value="1"/>
</dbReference>
<dbReference type="SUPFAM" id="SSF50129">
    <property type="entry name" value="GroES-like"/>
    <property type="match status" value="1"/>
</dbReference>
<evidence type="ECO:0000259" key="5">
    <source>
        <dbReference type="SMART" id="SM00829"/>
    </source>
</evidence>
<comment type="similarity">
    <text evidence="4">Belongs to the zinc-containing alcohol dehydrogenase family.</text>
</comment>
<keyword evidence="3" id="KW-0560">Oxidoreductase</keyword>
<dbReference type="RefSeq" id="WP_188857644.1">
    <property type="nucleotide sequence ID" value="NZ_BMLT01000001.1"/>
</dbReference>
<dbReference type="InterPro" id="IPR013154">
    <property type="entry name" value="ADH-like_N"/>
</dbReference>
<dbReference type="GO" id="GO:0016616">
    <property type="term" value="F:oxidoreductase activity, acting on the CH-OH group of donors, NAD or NADP as acceptor"/>
    <property type="evidence" value="ECO:0007669"/>
    <property type="project" value="UniProtKB-ARBA"/>
</dbReference>
<dbReference type="CDD" id="cd08231">
    <property type="entry name" value="MDR_TM0436_like"/>
    <property type="match status" value="1"/>
</dbReference>
<dbReference type="InterPro" id="IPR050129">
    <property type="entry name" value="Zn_alcohol_dh"/>
</dbReference>
<keyword evidence="2 4" id="KW-0862">Zinc</keyword>
<dbReference type="InterPro" id="IPR013149">
    <property type="entry name" value="ADH-like_C"/>
</dbReference>
<evidence type="ECO:0000313" key="7">
    <source>
        <dbReference type="Proteomes" id="UP000599578"/>
    </source>
</evidence>
<dbReference type="Gene3D" id="3.40.50.720">
    <property type="entry name" value="NAD(P)-binding Rossmann-like Domain"/>
    <property type="match status" value="1"/>
</dbReference>
<evidence type="ECO:0000256" key="3">
    <source>
        <dbReference type="ARBA" id="ARBA00023002"/>
    </source>
</evidence>
<dbReference type="PROSITE" id="PS00059">
    <property type="entry name" value="ADH_ZINC"/>
    <property type="match status" value="1"/>
</dbReference>
<dbReference type="InterPro" id="IPR011032">
    <property type="entry name" value="GroES-like_sf"/>
</dbReference>
<dbReference type="Pfam" id="PF00107">
    <property type="entry name" value="ADH_zinc_N"/>
    <property type="match status" value="1"/>
</dbReference>
<dbReference type="SMART" id="SM00829">
    <property type="entry name" value="PKS_ER"/>
    <property type="match status" value="1"/>
</dbReference>
<dbReference type="GO" id="GO:0008270">
    <property type="term" value="F:zinc ion binding"/>
    <property type="evidence" value="ECO:0007669"/>
    <property type="project" value="InterPro"/>
</dbReference>
<proteinExistence type="inferred from homology"/>
<dbReference type="PANTHER" id="PTHR43401">
    <property type="entry name" value="L-THREONINE 3-DEHYDROGENASE"/>
    <property type="match status" value="1"/>
</dbReference>
<dbReference type="InterPro" id="IPR002328">
    <property type="entry name" value="ADH_Zn_CS"/>
</dbReference>
<dbReference type="EMBL" id="BMLT01000001">
    <property type="protein sequence ID" value="GGO76400.1"/>
    <property type="molecule type" value="Genomic_DNA"/>
</dbReference>